<dbReference type="GO" id="GO:0004175">
    <property type="term" value="F:endopeptidase activity"/>
    <property type="evidence" value="ECO:0007669"/>
    <property type="project" value="UniProtKB-ARBA"/>
</dbReference>
<dbReference type="EMBL" id="FXTB01000005">
    <property type="protein sequence ID" value="SMO70798.1"/>
    <property type="molecule type" value="Genomic_DNA"/>
</dbReference>
<protein>
    <submittedName>
        <fullName evidence="3">CAAX protease self-immunity</fullName>
    </submittedName>
</protein>
<feature type="domain" description="CAAX prenyl protease 2/Lysostaphin resistance protein A-like" evidence="2">
    <location>
        <begin position="111"/>
        <end position="203"/>
    </location>
</feature>
<sequence length="246" mass="28289">MKIIKILSIALLPLLVTFILEAAITVLLLSLTNLMPQQVAFASHIGRIVVVVYLIVILRKKGSININLFKDNSFNIAFIFWCVAYSLISIAIGHLWTEGEPQYLVAREFGILRIISALFIATWSEEVLFRAWLLDYLRKKGINVMLALFINALLFAFWHYNAMYIDIWRVLLLHFFSGLFLGFIFLYTNNILYSIAAHFLINLTYFFISILNLPIAYAYPILAVSGIYFLFFVYKIIKGPNRSVSP</sequence>
<dbReference type="Proteomes" id="UP000319040">
    <property type="component" value="Unassembled WGS sequence"/>
</dbReference>
<feature type="transmembrane region" description="Helical" evidence="1">
    <location>
        <begin position="167"/>
        <end position="186"/>
    </location>
</feature>
<feature type="transmembrane region" description="Helical" evidence="1">
    <location>
        <begin position="217"/>
        <end position="237"/>
    </location>
</feature>
<proteinExistence type="predicted"/>
<keyword evidence="1" id="KW-0472">Membrane</keyword>
<feature type="transmembrane region" description="Helical" evidence="1">
    <location>
        <begin position="141"/>
        <end position="161"/>
    </location>
</feature>
<feature type="transmembrane region" description="Helical" evidence="1">
    <location>
        <begin position="191"/>
        <end position="211"/>
    </location>
</feature>
<name>A0A521DGP4_SACCC</name>
<feature type="transmembrane region" description="Helical" evidence="1">
    <location>
        <begin position="78"/>
        <end position="97"/>
    </location>
</feature>
<organism evidence="3 4">
    <name type="scientific">Saccharicrinis carchari</name>
    <dbReference type="NCBI Taxonomy" id="1168039"/>
    <lineage>
        <taxon>Bacteria</taxon>
        <taxon>Pseudomonadati</taxon>
        <taxon>Bacteroidota</taxon>
        <taxon>Bacteroidia</taxon>
        <taxon>Marinilabiliales</taxon>
        <taxon>Marinilabiliaceae</taxon>
        <taxon>Saccharicrinis</taxon>
    </lineage>
</organism>
<keyword evidence="3" id="KW-0645">Protease</keyword>
<feature type="transmembrane region" description="Helical" evidence="1">
    <location>
        <begin position="38"/>
        <end position="58"/>
    </location>
</feature>
<dbReference type="InterPro" id="IPR003675">
    <property type="entry name" value="Rce1/LyrA-like_dom"/>
</dbReference>
<evidence type="ECO:0000313" key="3">
    <source>
        <dbReference type="EMBL" id="SMO70798.1"/>
    </source>
</evidence>
<evidence type="ECO:0000313" key="4">
    <source>
        <dbReference type="Proteomes" id="UP000319040"/>
    </source>
</evidence>
<gene>
    <name evidence="3" type="ORF">SAMN06265379_105170</name>
</gene>
<dbReference type="AlphaFoldDB" id="A0A521DGP4"/>
<dbReference type="Pfam" id="PF02517">
    <property type="entry name" value="Rce1-like"/>
    <property type="match status" value="1"/>
</dbReference>
<keyword evidence="3" id="KW-0378">Hydrolase</keyword>
<keyword evidence="1" id="KW-0812">Transmembrane</keyword>
<feature type="transmembrane region" description="Helical" evidence="1">
    <location>
        <begin position="109"/>
        <end position="129"/>
    </location>
</feature>
<keyword evidence="4" id="KW-1185">Reference proteome</keyword>
<dbReference type="GO" id="GO:0006508">
    <property type="term" value="P:proteolysis"/>
    <property type="evidence" value="ECO:0007669"/>
    <property type="project" value="UniProtKB-KW"/>
</dbReference>
<evidence type="ECO:0000259" key="2">
    <source>
        <dbReference type="Pfam" id="PF02517"/>
    </source>
</evidence>
<accession>A0A521DGP4</accession>
<reference evidence="3 4" key="1">
    <citation type="submission" date="2017-05" db="EMBL/GenBank/DDBJ databases">
        <authorList>
            <person name="Varghese N."/>
            <person name="Submissions S."/>
        </authorList>
    </citation>
    <scope>NUCLEOTIDE SEQUENCE [LARGE SCALE GENOMIC DNA]</scope>
    <source>
        <strain evidence="3 4">DSM 27040</strain>
    </source>
</reference>
<dbReference type="RefSeq" id="WP_185957543.1">
    <property type="nucleotide sequence ID" value="NZ_FXTB01000005.1"/>
</dbReference>
<dbReference type="GO" id="GO:0080120">
    <property type="term" value="P:CAAX-box protein maturation"/>
    <property type="evidence" value="ECO:0007669"/>
    <property type="project" value="UniProtKB-ARBA"/>
</dbReference>
<keyword evidence="1" id="KW-1133">Transmembrane helix</keyword>
<evidence type="ECO:0000256" key="1">
    <source>
        <dbReference type="SAM" id="Phobius"/>
    </source>
</evidence>